<evidence type="ECO:0000256" key="1">
    <source>
        <dbReference type="ARBA" id="ARBA00023098"/>
    </source>
</evidence>
<evidence type="ECO:0000259" key="3">
    <source>
        <dbReference type="PROSITE" id="PS51635"/>
    </source>
</evidence>
<dbReference type="EMBL" id="JAFBCV010000013">
    <property type="protein sequence ID" value="MBM7840319.1"/>
    <property type="molecule type" value="Genomic_DNA"/>
</dbReference>
<accession>A0ABS2SXQ6</accession>
<dbReference type="Pfam" id="PF01734">
    <property type="entry name" value="Patatin"/>
    <property type="match status" value="1"/>
</dbReference>
<dbReference type="PANTHER" id="PTHR46394:SF1">
    <property type="entry name" value="PNPLA DOMAIN-CONTAINING PROTEIN"/>
    <property type="match status" value="1"/>
</dbReference>
<dbReference type="InterPro" id="IPR002641">
    <property type="entry name" value="PNPLA_dom"/>
</dbReference>
<dbReference type="Gene3D" id="3.40.1090.10">
    <property type="entry name" value="Cytosolic phospholipase A2 catalytic domain"/>
    <property type="match status" value="2"/>
</dbReference>
<feature type="short sequence motif" description="DGA/G" evidence="2">
    <location>
        <begin position="186"/>
        <end position="188"/>
    </location>
</feature>
<dbReference type="InterPro" id="IPR052580">
    <property type="entry name" value="Lipid_Hydrolase"/>
</dbReference>
<keyword evidence="2" id="KW-0442">Lipid degradation</keyword>
<name>A0ABS2SXQ6_9BACI</name>
<reference evidence="4" key="1">
    <citation type="submission" date="2021-01" db="EMBL/GenBank/DDBJ databases">
        <title>Genomic Encyclopedia of Type Strains, Phase IV (KMG-IV): sequencing the most valuable type-strain genomes for metagenomic binning, comparative biology and taxonomic classification.</title>
        <authorList>
            <person name="Goeker M."/>
        </authorList>
    </citation>
    <scope>NUCLEOTIDE SEQUENCE</scope>
    <source>
        <strain evidence="4">DSM 21943</strain>
    </source>
</reference>
<keyword evidence="2" id="KW-0378">Hydrolase</keyword>
<comment type="caution">
    <text evidence="4">The sequence shown here is derived from an EMBL/GenBank/DDBJ whole genome shotgun (WGS) entry which is preliminary data.</text>
</comment>
<dbReference type="InterPro" id="IPR016035">
    <property type="entry name" value="Acyl_Trfase/lysoPLipase"/>
</dbReference>
<dbReference type="SUPFAM" id="SSF52151">
    <property type="entry name" value="FabD/lysophospholipase-like"/>
    <property type="match status" value="1"/>
</dbReference>
<proteinExistence type="predicted"/>
<dbReference type="RefSeq" id="WP_035420111.1">
    <property type="nucleotide sequence ID" value="NZ_JAFBCV010000013.1"/>
</dbReference>
<keyword evidence="1 2" id="KW-0443">Lipid metabolism</keyword>
<dbReference type="PANTHER" id="PTHR46394">
    <property type="entry name" value="ANNEXIN"/>
    <property type="match status" value="1"/>
</dbReference>
<feature type="short sequence motif" description="GXSXG" evidence="2">
    <location>
        <begin position="36"/>
        <end position="40"/>
    </location>
</feature>
<feature type="domain" description="PNPLA" evidence="3">
    <location>
        <begin position="5"/>
        <end position="199"/>
    </location>
</feature>
<keyword evidence="5" id="KW-1185">Reference proteome</keyword>
<protein>
    <submittedName>
        <fullName evidence="4">NTE family protein</fullName>
    </submittedName>
</protein>
<dbReference type="Proteomes" id="UP001179280">
    <property type="component" value="Unassembled WGS sequence"/>
</dbReference>
<feature type="active site" description="Proton acceptor" evidence="2">
    <location>
        <position position="186"/>
    </location>
</feature>
<evidence type="ECO:0000313" key="5">
    <source>
        <dbReference type="Proteomes" id="UP001179280"/>
    </source>
</evidence>
<evidence type="ECO:0000256" key="2">
    <source>
        <dbReference type="PROSITE-ProRule" id="PRU01161"/>
    </source>
</evidence>
<comment type="caution">
    <text evidence="2">Lacks conserved residue(s) required for the propagation of feature annotation.</text>
</comment>
<dbReference type="CDD" id="cd07207">
    <property type="entry name" value="Pat_ExoU_VipD_like"/>
    <property type="match status" value="1"/>
</dbReference>
<sequence>MKVDGVFAGGGVKAFAFIGAIETTERKGLEFERIAGTSAGSIVGALLMAGYKAHEIKQLLDELNVASLKDDRMSLLPFKVAKWINLYFRMGLYKGDKLEAWIKTFLNQKGINSFGDLPPGALKVVVSDITKGQMVVLPDDLPKYGINPERFSVARAIRMSCSIPFFFEPVKLHNKAVGSPPSYIVDGGLLSNFPMWLFKDGRNGTWKRPVIGFQLSPQIDERPTHKVKNALDLYKAIFETMISAHDVRYIRAEHAKNIVFIPMEEIKATDFSLTEAEKDRMIALGAAKTTEFLTQWSG</sequence>
<dbReference type="PROSITE" id="PS51635">
    <property type="entry name" value="PNPLA"/>
    <property type="match status" value="1"/>
</dbReference>
<organism evidence="4 5">
    <name type="scientific">Shouchella xiaoxiensis</name>
    <dbReference type="NCBI Taxonomy" id="766895"/>
    <lineage>
        <taxon>Bacteria</taxon>
        <taxon>Bacillati</taxon>
        <taxon>Bacillota</taxon>
        <taxon>Bacilli</taxon>
        <taxon>Bacillales</taxon>
        <taxon>Bacillaceae</taxon>
        <taxon>Shouchella</taxon>
    </lineage>
</organism>
<feature type="active site" description="Nucleophile" evidence="2">
    <location>
        <position position="38"/>
    </location>
</feature>
<gene>
    <name evidence="4" type="ORF">JOC54_003600</name>
</gene>
<evidence type="ECO:0000313" key="4">
    <source>
        <dbReference type="EMBL" id="MBM7840319.1"/>
    </source>
</evidence>